<proteinExistence type="predicted"/>
<dbReference type="STRING" id="1921764.BSR28_01360"/>
<evidence type="ECO:0000313" key="1">
    <source>
        <dbReference type="EMBL" id="OKL49597.1"/>
    </source>
</evidence>
<dbReference type="RefSeq" id="WP_073708488.1">
    <property type="nucleotide sequence ID" value="NZ_MQSV01000001.1"/>
</dbReference>
<organism evidence="1 2">
    <name type="scientific">Boudabousia liubingyangii</name>
    <dbReference type="NCBI Taxonomy" id="1921764"/>
    <lineage>
        <taxon>Bacteria</taxon>
        <taxon>Bacillati</taxon>
        <taxon>Actinomycetota</taxon>
        <taxon>Actinomycetes</taxon>
        <taxon>Actinomycetales</taxon>
        <taxon>Actinomycetaceae</taxon>
        <taxon>Boudabousia</taxon>
    </lineage>
</organism>
<reference evidence="1 2" key="1">
    <citation type="submission" date="2016-11" db="EMBL/GenBank/DDBJ databases">
        <title>Actinomyces gypaetusis sp. nov. isolated from the vulture Gypaetus barbatus in Qinghai Tibet Plateau China.</title>
        <authorList>
            <person name="Meng X."/>
        </authorList>
    </citation>
    <scope>NUCLEOTIDE SEQUENCE [LARGE SCALE GENOMIC DNA]</scope>
    <source>
        <strain evidence="1 2">VUL4_2</strain>
    </source>
</reference>
<dbReference type="Proteomes" id="UP000186785">
    <property type="component" value="Unassembled WGS sequence"/>
</dbReference>
<gene>
    <name evidence="1" type="ORF">BSR29_01165</name>
</gene>
<protein>
    <submittedName>
        <fullName evidence="1">Uncharacterized protein</fullName>
    </submittedName>
</protein>
<sequence length="348" mass="38307">MPVSANASENHPAPDFPCPDLIDLTNSSVTSTLNFHEAELQTQFSLPAASADQAPALATLQVSFDPGSGQFYYRLAADLPAAPLSVSGQLIPSLSWLAEQCGYLYFTLQVKGWEPALWDGLVDQRPSSQGPEVLSSQTAGWPDLEVGFNQVRAIRPSWDFGAQVWGTAQLTSRELKATFPQVAEDFGLLQALPAWVLAGCLALAEQVDLTKAAKSFLVPSTTNSCVAPSLVLDGALRTVQIADHEMQLWSFDPGLTINRESEYGLFPATSYELFDAVGKPIAWLKYQFEWVYDRHNQDASVEYWRVTPMNPTEGMDFGFWFDLQDPELDTLCPGIDKARAYLLSEEEA</sequence>
<dbReference type="AlphaFoldDB" id="A0A1Q5PPY8"/>
<keyword evidence="2" id="KW-1185">Reference proteome</keyword>
<evidence type="ECO:0000313" key="2">
    <source>
        <dbReference type="Proteomes" id="UP000186785"/>
    </source>
</evidence>
<accession>A0A1Q5PPY8</accession>
<dbReference type="EMBL" id="MQSV01000001">
    <property type="protein sequence ID" value="OKL49597.1"/>
    <property type="molecule type" value="Genomic_DNA"/>
</dbReference>
<name>A0A1Q5PPY8_9ACTO</name>
<comment type="caution">
    <text evidence="1">The sequence shown here is derived from an EMBL/GenBank/DDBJ whole genome shotgun (WGS) entry which is preliminary data.</text>
</comment>